<proteinExistence type="predicted"/>
<dbReference type="InterPro" id="IPR029071">
    <property type="entry name" value="Ubiquitin-like_domsf"/>
</dbReference>
<dbReference type="Gene3D" id="3.10.20.90">
    <property type="entry name" value="Phosphatidylinositol 3-kinase Catalytic Subunit, Chain A, domain 1"/>
    <property type="match status" value="1"/>
</dbReference>
<dbReference type="Proteomes" id="UP000825935">
    <property type="component" value="Chromosome 19"/>
</dbReference>
<dbReference type="SUPFAM" id="SSF54236">
    <property type="entry name" value="Ubiquitin-like"/>
    <property type="match status" value="1"/>
</dbReference>
<organism evidence="2 3">
    <name type="scientific">Ceratopteris richardii</name>
    <name type="common">Triangle waterfern</name>
    <dbReference type="NCBI Taxonomy" id="49495"/>
    <lineage>
        <taxon>Eukaryota</taxon>
        <taxon>Viridiplantae</taxon>
        <taxon>Streptophyta</taxon>
        <taxon>Embryophyta</taxon>
        <taxon>Tracheophyta</taxon>
        <taxon>Polypodiopsida</taxon>
        <taxon>Polypodiidae</taxon>
        <taxon>Polypodiales</taxon>
        <taxon>Pteridineae</taxon>
        <taxon>Pteridaceae</taxon>
        <taxon>Parkerioideae</taxon>
        <taxon>Ceratopteris</taxon>
    </lineage>
</organism>
<dbReference type="OMA" id="NGDWEDI"/>
<keyword evidence="3" id="KW-1185">Reference proteome</keyword>
<sequence length="91" mass="10309">MAGMYVRVKRQRTTYFVICNSADTGAELKAKVHDLSGHDTRIQRLIVLPSYRYLDDSRTLAQQEVESGSILALILRRGNGDWEDIDINLAV</sequence>
<protein>
    <recommendedName>
        <fullName evidence="1">Ubiquitin-like domain-containing protein</fullName>
    </recommendedName>
</protein>
<feature type="domain" description="Ubiquitin-like" evidence="1">
    <location>
        <begin position="4"/>
        <end position="80"/>
    </location>
</feature>
<dbReference type="PANTHER" id="PTHR47725:SF2">
    <property type="entry name" value="UBIQUITIN-LIKE DOMAIN-CONTAINING PROTEIN"/>
    <property type="match status" value="1"/>
</dbReference>
<name>A0A8T2SJU4_CERRI</name>
<evidence type="ECO:0000259" key="1">
    <source>
        <dbReference type="PROSITE" id="PS50053"/>
    </source>
</evidence>
<gene>
    <name evidence="2" type="ORF">KP509_19G030200</name>
</gene>
<dbReference type="SMART" id="SM00213">
    <property type="entry name" value="UBQ"/>
    <property type="match status" value="1"/>
</dbReference>
<dbReference type="PANTHER" id="PTHR47725">
    <property type="entry name" value="OS03G0364000 PROTEIN"/>
    <property type="match status" value="1"/>
</dbReference>
<dbReference type="EMBL" id="CM035424">
    <property type="protein sequence ID" value="KAH7352109.1"/>
    <property type="molecule type" value="Genomic_DNA"/>
</dbReference>
<dbReference type="AlphaFoldDB" id="A0A8T2SJU4"/>
<accession>A0A8T2SJU4</accession>
<dbReference type="InterPro" id="IPR000626">
    <property type="entry name" value="Ubiquitin-like_dom"/>
</dbReference>
<evidence type="ECO:0000313" key="2">
    <source>
        <dbReference type="EMBL" id="KAH7352109.1"/>
    </source>
</evidence>
<dbReference type="PROSITE" id="PS50053">
    <property type="entry name" value="UBIQUITIN_2"/>
    <property type="match status" value="1"/>
</dbReference>
<dbReference type="OrthoDB" id="428577at2759"/>
<dbReference type="CDD" id="cd17039">
    <property type="entry name" value="Ubl_ubiquitin_like"/>
    <property type="match status" value="1"/>
</dbReference>
<comment type="caution">
    <text evidence="2">The sequence shown here is derived from an EMBL/GenBank/DDBJ whole genome shotgun (WGS) entry which is preliminary data.</text>
</comment>
<dbReference type="Pfam" id="PF00240">
    <property type="entry name" value="ubiquitin"/>
    <property type="match status" value="1"/>
</dbReference>
<evidence type="ECO:0000313" key="3">
    <source>
        <dbReference type="Proteomes" id="UP000825935"/>
    </source>
</evidence>
<reference evidence="2" key="1">
    <citation type="submission" date="2021-08" db="EMBL/GenBank/DDBJ databases">
        <title>WGS assembly of Ceratopteris richardii.</title>
        <authorList>
            <person name="Marchant D.B."/>
            <person name="Chen G."/>
            <person name="Jenkins J."/>
            <person name="Shu S."/>
            <person name="Leebens-Mack J."/>
            <person name="Grimwood J."/>
            <person name="Schmutz J."/>
            <person name="Soltis P."/>
            <person name="Soltis D."/>
            <person name="Chen Z.-H."/>
        </authorList>
    </citation>
    <scope>NUCLEOTIDE SEQUENCE</scope>
    <source>
        <strain evidence="2">Whitten #5841</strain>
        <tissue evidence="2">Leaf</tissue>
    </source>
</reference>